<proteinExistence type="inferred from homology"/>
<evidence type="ECO:0000256" key="2">
    <source>
        <dbReference type="ARBA" id="ARBA00006275"/>
    </source>
</evidence>
<protein>
    <submittedName>
        <fullName evidence="8">RagB/SusD family nutrient uptake outer membrane protein</fullName>
    </submittedName>
</protein>
<evidence type="ECO:0000259" key="7">
    <source>
        <dbReference type="Pfam" id="PF14322"/>
    </source>
</evidence>
<dbReference type="Proteomes" id="UP001199816">
    <property type="component" value="Unassembled WGS sequence"/>
</dbReference>
<keyword evidence="4" id="KW-0472">Membrane</keyword>
<keyword evidence="3" id="KW-0732">Signal</keyword>
<evidence type="ECO:0000313" key="8">
    <source>
        <dbReference type="EMBL" id="MCD2421833.1"/>
    </source>
</evidence>
<evidence type="ECO:0000256" key="1">
    <source>
        <dbReference type="ARBA" id="ARBA00004442"/>
    </source>
</evidence>
<keyword evidence="9" id="KW-1185">Reference proteome</keyword>
<feature type="domain" description="RagB/SusD" evidence="6">
    <location>
        <begin position="296"/>
        <end position="554"/>
    </location>
</feature>
<dbReference type="Gene3D" id="1.25.40.390">
    <property type="match status" value="1"/>
</dbReference>
<dbReference type="EMBL" id="JAJNEC010000003">
    <property type="protein sequence ID" value="MCD2421833.1"/>
    <property type="molecule type" value="Genomic_DNA"/>
</dbReference>
<evidence type="ECO:0000313" key="9">
    <source>
        <dbReference type="Proteomes" id="UP001199816"/>
    </source>
</evidence>
<sequence>MKSTIRIAIGILWTGAFLASCSKVLDKAPLDSYTDESVWKDLKLAEAYANNIYNVLPTFTVDWGSSLNRSVVLSSACDEGFTKFGDGYTCGARNVLNKGLLSPDNAGSFDIWSKNYSQIQNANIFLSKIDNVPGDDAYRNRIKGEVTFLRAYAYFQLISDYGGVPLITQPFNLNSDFKATRNSFEEGVTFVSNELDKAAALLTSATAQRGRVSAPLALAIKSRLLLYAASPLWNPSNDPAKWTAASAAAKAVIDLPGFSLFTGNYADLFTSFNSELIGVHLSGYKGEWDPFTGLEMMCFPNGYHGWAAFAPTQNLVDAFGTADGKYITDPASGYNAQQPYVSRDPRFYAIIIYDGRPTGNPAFFSDRTTTAAQFYEGGYDSDQGFDAWNNSLTRYAFRKYMDTTFNFNATTQANKFWILARLGEIYLNYAEAEFYLGHESTARTYLDKVRQRAGIHTPLTETGTALETRLRNERQVELAFEGHRYYDVRRWKIAEVTENKPAGQVIITRNAATGVKTYQYKDIEARSFDKSKHYLMPIPRTEIKRTGLQQNPGYN</sequence>
<gene>
    <name evidence="8" type="ORF">LQ567_03610</name>
</gene>
<dbReference type="Pfam" id="PF14322">
    <property type="entry name" value="SusD-like_3"/>
    <property type="match status" value="1"/>
</dbReference>
<dbReference type="SUPFAM" id="SSF48452">
    <property type="entry name" value="TPR-like"/>
    <property type="match status" value="1"/>
</dbReference>
<dbReference type="InterPro" id="IPR033985">
    <property type="entry name" value="SusD-like_N"/>
</dbReference>
<reference evidence="8 9" key="1">
    <citation type="submission" date="2021-11" db="EMBL/GenBank/DDBJ databases">
        <title>Genomic of Niabella pedocola.</title>
        <authorList>
            <person name="Wu T."/>
        </authorList>
    </citation>
    <scope>NUCLEOTIDE SEQUENCE [LARGE SCALE GENOMIC DNA]</scope>
    <source>
        <strain evidence="8 9">JCM 31011</strain>
    </source>
</reference>
<dbReference type="InterPro" id="IPR012944">
    <property type="entry name" value="SusD_RagB_dom"/>
</dbReference>
<evidence type="ECO:0000259" key="6">
    <source>
        <dbReference type="Pfam" id="PF07980"/>
    </source>
</evidence>
<feature type="domain" description="SusD-like N-terminal" evidence="7">
    <location>
        <begin position="107"/>
        <end position="224"/>
    </location>
</feature>
<organism evidence="8 9">
    <name type="scientific">Niabella pedocola</name>
    <dbReference type="NCBI Taxonomy" id="1752077"/>
    <lineage>
        <taxon>Bacteria</taxon>
        <taxon>Pseudomonadati</taxon>
        <taxon>Bacteroidota</taxon>
        <taxon>Chitinophagia</taxon>
        <taxon>Chitinophagales</taxon>
        <taxon>Chitinophagaceae</taxon>
        <taxon>Niabella</taxon>
    </lineage>
</organism>
<comment type="similarity">
    <text evidence="2">Belongs to the SusD family.</text>
</comment>
<dbReference type="RefSeq" id="WP_231002734.1">
    <property type="nucleotide sequence ID" value="NZ_JAJNEC010000003.1"/>
</dbReference>
<dbReference type="InterPro" id="IPR011990">
    <property type="entry name" value="TPR-like_helical_dom_sf"/>
</dbReference>
<dbReference type="PROSITE" id="PS51257">
    <property type="entry name" value="PROKAR_LIPOPROTEIN"/>
    <property type="match status" value="1"/>
</dbReference>
<evidence type="ECO:0000256" key="5">
    <source>
        <dbReference type="ARBA" id="ARBA00023237"/>
    </source>
</evidence>
<comment type="subcellular location">
    <subcellularLocation>
        <location evidence="1">Cell outer membrane</location>
    </subcellularLocation>
</comment>
<dbReference type="Pfam" id="PF07980">
    <property type="entry name" value="SusD_RagB"/>
    <property type="match status" value="1"/>
</dbReference>
<evidence type="ECO:0000256" key="3">
    <source>
        <dbReference type="ARBA" id="ARBA00022729"/>
    </source>
</evidence>
<accession>A0ABS8PL56</accession>
<evidence type="ECO:0000256" key="4">
    <source>
        <dbReference type="ARBA" id="ARBA00023136"/>
    </source>
</evidence>
<comment type="caution">
    <text evidence="8">The sequence shown here is derived from an EMBL/GenBank/DDBJ whole genome shotgun (WGS) entry which is preliminary data.</text>
</comment>
<keyword evidence="5" id="KW-0998">Cell outer membrane</keyword>
<name>A0ABS8PL56_9BACT</name>